<dbReference type="RefSeq" id="XP_047756805.1">
    <property type="nucleotide sequence ID" value="XM_047900703.1"/>
</dbReference>
<gene>
    <name evidence="4" type="ORF">CLAFUR5_01555</name>
</gene>
<feature type="compositionally biased region" description="Basic and acidic residues" evidence="1">
    <location>
        <begin position="153"/>
        <end position="166"/>
    </location>
</feature>
<keyword evidence="2" id="KW-0812">Transmembrane</keyword>
<dbReference type="Pfam" id="PF22241">
    <property type="entry name" value="PSMD12-CSN4_N"/>
    <property type="match status" value="1"/>
</dbReference>
<dbReference type="SMART" id="SM00088">
    <property type="entry name" value="PINT"/>
    <property type="match status" value="1"/>
</dbReference>
<dbReference type="InterPro" id="IPR038769">
    <property type="entry name" value="MTC4"/>
</dbReference>
<dbReference type="PROSITE" id="PS50250">
    <property type="entry name" value="PCI"/>
    <property type="match status" value="1"/>
</dbReference>
<feature type="compositionally biased region" description="Basic and acidic residues" evidence="1">
    <location>
        <begin position="603"/>
        <end position="615"/>
    </location>
</feature>
<feature type="compositionally biased region" description="Low complexity" evidence="1">
    <location>
        <begin position="40"/>
        <end position="51"/>
    </location>
</feature>
<feature type="compositionally biased region" description="Basic and acidic residues" evidence="1">
    <location>
        <begin position="55"/>
        <end position="80"/>
    </location>
</feature>
<keyword evidence="2" id="KW-1133">Transmembrane helix</keyword>
<feature type="region of interest" description="Disordered" evidence="1">
    <location>
        <begin position="737"/>
        <end position="770"/>
    </location>
</feature>
<feature type="transmembrane region" description="Helical" evidence="2">
    <location>
        <begin position="1168"/>
        <end position="1190"/>
    </location>
</feature>
<keyword evidence="2" id="KW-0472">Membrane</keyword>
<dbReference type="GeneID" id="71981433"/>
<feature type="region of interest" description="Disordered" evidence="1">
    <location>
        <begin position="801"/>
        <end position="986"/>
    </location>
</feature>
<feature type="compositionally biased region" description="Polar residues" evidence="1">
    <location>
        <begin position="100"/>
        <end position="110"/>
    </location>
</feature>
<feature type="region of interest" description="Disordered" evidence="1">
    <location>
        <begin position="471"/>
        <end position="627"/>
    </location>
</feature>
<feature type="region of interest" description="Disordered" evidence="1">
    <location>
        <begin position="656"/>
        <end position="696"/>
    </location>
</feature>
<name>A0A9Q8L7V9_PASFU</name>
<reference evidence="4" key="2">
    <citation type="journal article" date="2022" name="Microb. Genom.">
        <title>A chromosome-scale genome assembly of the tomato pathogen Cladosporium fulvum reveals a compartmentalized genome architecture and the presence of a dispensable chromosome.</title>
        <authorList>
            <person name="Zaccaron A.Z."/>
            <person name="Chen L.H."/>
            <person name="Samaras A."/>
            <person name="Stergiopoulos I."/>
        </authorList>
    </citation>
    <scope>NUCLEOTIDE SEQUENCE</scope>
    <source>
        <strain evidence="4">Race5_Kim</strain>
    </source>
</reference>
<dbReference type="InterPro" id="IPR036390">
    <property type="entry name" value="WH_DNA-bd_sf"/>
</dbReference>
<proteinExistence type="predicted"/>
<feature type="region of interest" description="Disordered" evidence="1">
    <location>
        <begin position="1209"/>
        <end position="1229"/>
    </location>
</feature>
<feature type="region of interest" description="Disordered" evidence="1">
    <location>
        <begin position="222"/>
        <end position="245"/>
    </location>
</feature>
<dbReference type="Proteomes" id="UP000756132">
    <property type="component" value="Chromosome 1"/>
</dbReference>
<evidence type="ECO:0000256" key="1">
    <source>
        <dbReference type="SAM" id="MobiDB-lite"/>
    </source>
</evidence>
<dbReference type="OrthoDB" id="5402622at2759"/>
<dbReference type="SUPFAM" id="SSF46785">
    <property type="entry name" value="Winged helix' DNA-binding domain"/>
    <property type="match status" value="1"/>
</dbReference>
<evidence type="ECO:0000259" key="3">
    <source>
        <dbReference type="PROSITE" id="PS50250"/>
    </source>
</evidence>
<feature type="compositionally biased region" description="Basic and acidic residues" evidence="1">
    <location>
        <begin position="1209"/>
        <end position="1226"/>
    </location>
</feature>
<feature type="compositionally biased region" description="Polar residues" evidence="1">
    <location>
        <begin position="739"/>
        <end position="752"/>
    </location>
</feature>
<sequence>MSSNASQGTDSPPLPRPVGGITAAADVSFAKLNNEHHAESSSPAGSRSSLGRRSHNNDNRVNDSGKRRSGQDSLRPEDSSSRGSTPQRSRKSGGFLLESIFTNGKLQGPQSEAVDRQKNTSLPNGSIQADKRRRGQERVSGESSQRASPLSREVSRDNPASEKAPRPEYLQSPGMDTAQLVQMALNLSESRKRHVSSALPVTATPAAGRRIVSALDSGYSTVRSASSTGKRSSQTNDGALYPSPDARRLSQYVNEQPETGFDQENVLYTFSPATLSRAERARRYFELASEHRRLLQNLPPLKSDSTAPVNYTTQAMSSPGSANFEMSRVPTNTNSKRELGRAYNPLQALRNRRLRNRERRPLPASSDTWQETDRIKHWVDGVEASSSDPSFRPGEDRVRLPAFVGEMETGPASPEKGKRHRRSDTASSVITRPENGWSIEPAELLADTYWLEKADNKTVVEDRHGNRIFPPRVRSSIEVPRHSIESRTSRQSNGDRPSQYEPSEDEERPRARRRHMLPIPRRLRRHHVSRSVSATSESSDEGRKPPPLRYGDIEGGDENVGPLERHMRRMIAKEEKGELPSPEIVSPDHWKSKHTPFPNARSSVDRSRNSTDTTHRSSSQVANGRLSVDTAVRAGHHRSGSSHSRASSVDQGLTSLNERMSDRPPAPRATDEDISMQQDSTGLTKRGLQAEPKAKKHRLPALHLRTRNKSKDGNKIERTDFANTMDTYVGNPLSPVLSADSSTGQPRSSFESSRPFLRRHRTNDSNGSSLFRMETSATNLGAFKDSSSMFGRRFFKSSRVGDVSRGNGRRLDDRFRGSRDHLEPGVASDVSRAASDAEDDPQGVAQGRRMERADTDSQISPRLSFERERTKPKFYTSNLPSFTSPAARQRSSTNESSSMEQGDPFARQGGRKQRGHSSRLAPKIQLPDDGLSEPDLPSGKSNRFLDVGEHDRRKSLSQNNLSQVPTKSTTISYGKQKDRWPVSGLKSHDARRHWSISDRSVPPEQQRNVSHADIARVRALLLASGIKAHQINLQGNSSRDSPLPLMVKAAHTAGQQWRDVSRKEEHIVAAQLLTTSLFSTLSSFEHTLQHFQGSTAKELGSRLESLSHRVAEQLTKIVHEASDDADAFNVELTTKQPQEVKRVDEAVDAMFRQRRRQFRLVRRAGFKLLEWIVLGIMWWIWFMVVLVNILKKIVIVLLAGSRQATARHSYQDKQLHPSTTNHDKIVTRPPPNIMASGSITSKLSQLEGSSAQNRSEEYENILSSICASNDNLAENLVAYVQSITSDNIGVINSRPLLSSFVQRFRSLSNNDVKIEAGTRIVEILAPKIVSYEQQDTELKLALADAYETDEEFISSAKTLQTITLESSQRTVSDDDKAKVWMRICRCYLEEDDPTNALTYLNKIKQIIYTVTDQTTRLSFQLSQARISDSQRSFLDASAAYLQLSNETVVDEEERQQSLSAAITCAVLAPAGPQRGKQLAKLYKDERAAETAEYGILENIFLDRLLSPPEVAAFAANLAEHQLAKTSDGSTVLDKAVLEHNLLAVSRIYANISFESLGKLLGVDADKAEMYASTMIESKRLSGSNDQIAGIIHFNTKGGQDSIKLDLRAWDANVQGLAEEVEKVTTLLQREEPVWYEQQVSA</sequence>
<evidence type="ECO:0000313" key="4">
    <source>
        <dbReference type="EMBL" id="UJO12439.1"/>
    </source>
</evidence>
<reference evidence="4" key="1">
    <citation type="submission" date="2021-12" db="EMBL/GenBank/DDBJ databases">
        <authorList>
            <person name="Zaccaron A."/>
            <person name="Stergiopoulos I."/>
        </authorList>
    </citation>
    <scope>NUCLEOTIDE SEQUENCE</scope>
    <source>
        <strain evidence="4">Race5_Kim</strain>
    </source>
</reference>
<dbReference type="Pfam" id="PF01399">
    <property type="entry name" value="PCI"/>
    <property type="match status" value="1"/>
</dbReference>
<dbReference type="EMBL" id="CP090163">
    <property type="protein sequence ID" value="UJO12439.1"/>
    <property type="molecule type" value="Genomic_DNA"/>
</dbReference>
<dbReference type="Gene3D" id="1.10.10.10">
    <property type="entry name" value="Winged helix-like DNA-binding domain superfamily/Winged helix DNA-binding domain"/>
    <property type="match status" value="1"/>
</dbReference>
<feature type="domain" description="PCI" evidence="3">
    <location>
        <begin position="1432"/>
        <end position="1598"/>
    </location>
</feature>
<feature type="compositionally biased region" description="Basic residues" evidence="1">
    <location>
        <begin position="510"/>
        <end position="529"/>
    </location>
</feature>
<evidence type="ECO:0000313" key="5">
    <source>
        <dbReference type="Proteomes" id="UP000756132"/>
    </source>
</evidence>
<dbReference type="PANTHER" id="PTHR38426:SF1">
    <property type="entry name" value="MAINTENANCE OF TELOMERE CAPPING PROTEIN 4"/>
    <property type="match status" value="1"/>
</dbReference>
<feature type="region of interest" description="Disordered" evidence="1">
    <location>
        <begin position="403"/>
        <end position="434"/>
    </location>
</feature>
<dbReference type="KEGG" id="ffu:CLAFUR5_01555"/>
<feature type="compositionally biased region" description="Polar residues" evidence="1">
    <location>
        <begin position="875"/>
        <end position="900"/>
    </location>
</feature>
<dbReference type="InterPro" id="IPR054559">
    <property type="entry name" value="PSMD12-CSN4-like_N"/>
</dbReference>
<feature type="compositionally biased region" description="Basic and acidic residues" evidence="1">
    <location>
        <begin position="479"/>
        <end position="488"/>
    </location>
</feature>
<feature type="region of interest" description="Disordered" evidence="1">
    <location>
        <begin position="1"/>
        <end position="177"/>
    </location>
</feature>
<dbReference type="InterPro" id="IPR000717">
    <property type="entry name" value="PCI_dom"/>
</dbReference>
<protein>
    <submittedName>
        <fullName evidence="4">COP9 signalosome complex subunit 4</fullName>
    </submittedName>
</protein>
<feature type="compositionally biased region" description="Polar residues" evidence="1">
    <location>
        <begin position="956"/>
        <end position="973"/>
    </location>
</feature>
<feature type="compositionally biased region" description="Polar residues" evidence="1">
    <location>
        <begin position="1"/>
        <end position="10"/>
    </location>
</feature>
<evidence type="ECO:0000256" key="2">
    <source>
        <dbReference type="SAM" id="Phobius"/>
    </source>
</evidence>
<dbReference type="PANTHER" id="PTHR38426">
    <property type="entry name" value="MAINTENANCE OF TELOMERE CAPPING PROTEIN 4"/>
    <property type="match status" value="1"/>
</dbReference>
<feature type="region of interest" description="Disordered" evidence="1">
    <location>
        <begin position="316"/>
        <end position="336"/>
    </location>
</feature>
<feature type="compositionally biased region" description="Polar residues" evidence="1">
    <location>
        <begin position="222"/>
        <end position="237"/>
    </location>
</feature>
<accession>A0A9Q8L7V9</accession>
<keyword evidence="5" id="KW-1185">Reference proteome</keyword>
<dbReference type="InterPro" id="IPR036388">
    <property type="entry name" value="WH-like_DNA-bd_sf"/>
</dbReference>
<organism evidence="4 5">
    <name type="scientific">Passalora fulva</name>
    <name type="common">Tomato leaf mold</name>
    <name type="synonym">Cladosporium fulvum</name>
    <dbReference type="NCBI Taxonomy" id="5499"/>
    <lineage>
        <taxon>Eukaryota</taxon>
        <taxon>Fungi</taxon>
        <taxon>Dikarya</taxon>
        <taxon>Ascomycota</taxon>
        <taxon>Pezizomycotina</taxon>
        <taxon>Dothideomycetes</taxon>
        <taxon>Dothideomycetidae</taxon>
        <taxon>Mycosphaerellales</taxon>
        <taxon>Mycosphaerellaceae</taxon>
        <taxon>Fulvia</taxon>
    </lineage>
</organism>
<feature type="compositionally biased region" description="Basic and acidic residues" evidence="1">
    <location>
        <begin position="809"/>
        <end position="823"/>
    </location>
</feature>